<dbReference type="CDD" id="cd06257">
    <property type="entry name" value="DnaJ"/>
    <property type="match status" value="1"/>
</dbReference>
<reference evidence="5" key="1">
    <citation type="journal article" date="2023" name="Nat. Microbiol.">
        <title>Babesia duncani multi-omics identifies virulence factors and drug targets.</title>
        <authorList>
            <person name="Singh P."/>
            <person name="Lonardi S."/>
            <person name="Liang Q."/>
            <person name="Vydyam P."/>
            <person name="Khabirova E."/>
            <person name="Fang T."/>
            <person name="Gihaz S."/>
            <person name="Thekkiniath J."/>
            <person name="Munshi M."/>
            <person name="Abel S."/>
            <person name="Ciampossin L."/>
            <person name="Batugedara G."/>
            <person name="Gupta M."/>
            <person name="Lu X.M."/>
            <person name="Lenz T."/>
            <person name="Chakravarty S."/>
            <person name="Cornillot E."/>
            <person name="Hu Y."/>
            <person name="Ma W."/>
            <person name="Gonzalez L.M."/>
            <person name="Sanchez S."/>
            <person name="Estrada K."/>
            <person name="Sanchez-Flores A."/>
            <person name="Montero E."/>
            <person name="Harb O.S."/>
            <person name="Le Roch K.G."/>
            <person name="Mamoun C.B."/>
        </authorList>
    </citation>
    <scope>NUCLEOTIDE SEQUENCE</scope>
    <source>
        <strain evidence="5">WA1</strain>
    </source>
</reference>
<dbReference type="PROSITE" id="PS50127">
    <property type="entry name" value="UBC_2"/>
    <property type="match status" value="1"/>
</dbReference>
<dbReference type="SMART" id="SM00212">
    <property type="entry name" value="UBCc"/>
    <property type="match status" value="1"/>
</dbReference>
<dbReference type="InterPro" id="IPR016135">
    <property type="entry name" value="UBQ-conjugating_enzyme/RWD"/>
</dbReference>
<dbReference type="GeneID" id="94337656"/>
<dbReference type="EMBL" id="JALLKP010000005">
    <property type="protein sequence ID" value="KAK2195059.1"/>
    <property type="molecule type" value="Genomic_DNA"/>
</dbReference>
<evidence type="ECO:0000313" key="7">
    <source>
        <dbReference type="Proteomes" id="UP001214638"/>
    </source>
</evidence>
<proteinExistence type="predicted"/>
<evidence type="ECO:0000313" key="6">
    <source>
        <dbReference type="EMBL" id="KAK2195059.1"/>
    </source>
</evidence>
<evidence type="ECO:0000256" key="1">
    <source>
        <dbReference type="ARBA" id="ARBA00022786"/>
    </source>
</evidence>
<dbReference type="Pfam" id="PF00226">
    <property type="entry name" value="DnaJ"/>
    <property type="match status" value="1"/>
</dbReference>
<dbReference type="SUPFAM" id="SSF54495">
    <property type="entry name" value="UBC-like"/>
    <property type="match status" value="1"/>
</dbReference>
<dbReference type="KEGG" id="bdw:94337656"/>
<keyword evidence="7" id="KW-1185">Reference proteome</keyword>
<dbReference type="PRINTS" id="PR00625">
    <property type="entry name" value="JDOMAIN"/>
</dbReference>
<evidence type="ECO:0000313" key="5">
    <source>
        <dbReference type="EMBL" id="KAK2194718.1"/>
    </source>
</evidence>
<dbReference type="CDD" id="cd23807">
    <property type="entry name" value="UEV_UBE2V"/>
    <property type="match status" value="1"/>
</dbReference>
<comment type="caution">
    <text evidence="5">The sequence shown here is derived from an EMBL/GenBank/DDBJ whole genome shotgun (WGS) entry which is preliminary data.</text>
</comment>
<feature type="coiled-coil region" evidence="2">
    <location>
        <begin position="281"/>
        <end position="345"/>
    </location>
</feature>
<dbReference type="InterPro" id="IPR036869">
    <property type="entry name" value="J_dom_sf"/>
</dbReference>
<keyword evidence="2" id="KW-0175">Coiled coil</keyword>
<organism evidence="5 7">
    <name type="scientific">Babesia duncani</name>
    <dbReference type="NCBI Taxonomy" id="323732"/>
    <lineage>
        <taxon>Eukaryota</taxon>
        <taxon>Sar</taxon>
        <taxon>Alveolata</taxon>
        <taxon>Apicomplexa</taxon>
        <taxon>Aconoidasida</taxon>
        <taxon>Piroplasmida</taxon>
        <taxon>Babesiidae</taxon>
        <taxon>Babesia</taxon>
    </lineage>
</organism>
<dbReference type="Pfam" id="PF00179">
    <property type="entry name" value="UQ_con"/>
    <property type="match status" value="1"/>
</dbReference>
<evidence type="ECO:0000259" key="3">
    <source>
        <dbReference type="PROSITE" id="PS50076"/>
    </source>
</evidence>
<dbReference type="PANTHER" id="PTHR46620:SF1">
    <property type="entry name" value="J DOMAIN-CONTAINING PROTEIN SPF31"/>
    <property type="match status" value="1"/>
</dbReference>
<dbReference type="InterPro" id="IPR001623">
    <property type="entry name" value="DnaJ_domain"/>
</dbReference>
<dbReference type="SMART" id="SM00271">
    <property type="entry name" value="DnaJ"/>
    <property type="match status" value="1"/>
</dbReference>
<dbReference type="InterPro" id="IPR000608">
    <property type="entry name" value="UBC"/>
</dbReference>
<sequence>MEVIKVPRSFKLLDELERGQKGSVADGVSFGLERADDNSLSMWSCTILGYPGTNFENRIYCLSVYCDESYPERPPKIRFLTKIMLPGVDNIGNVLPEYFPVLKYWKSSNSIETILVDIRRHMGFPMNRRLPQPEEENALGAFFSEIEAISTKPQKGDILKLDPKQLALRLVSQKFSSPYQVLQLEHDASEEEIRKRYRKLSLLIHPDKFKHEKAQEAFNVLKNAFTDIQNAETRKKYEHVYGKAKKAVYKKHGLNPDASYLGLLKHILREIVELVASGVLNDDLEKISNEITEECDRMLREQEERREYAERCLRANIEYEKRTMAEKHEEEKEKLYERMEWEKHRDERAGNWKNFNVRTTSKQVNIYRKKSTNVNSNWGHLKLLQQNVKKEVNVPLIF</sequence>
<dbReference type="EMBL" id="JALLKP010000057">
    <property type="protein sequence ID" value="KAK2194718.1"/>
    <property type="molecule type" value="Genomic_DNA"/>
</dbReference>
<dbReference type="Gene3D" id="3.10.110.10">
    <property type="entry name" value="Ubiquitin Conjugating Enzyme"/>
    <property type="match status" value="1"/>
</dbReference>
<gene>
    <name evidence="6" type="ORF">BdWA1_003359</name>
    <name evidence="5" type="ORF">BdWA1_003810</name>
</gene>
<protein>
    <submittedName>
        <fullName evidence="5">Bifunctional DnaJ domain/Ubiquitin-conjugating enzyme-RWD-like/Ubiquitin-conjugating enzyme E2/Chaperone J-domain superfamily</fullName>
    </submittedName>
</protein>
<accession>A0AAD9PH79</accession>
<name>A0AAD9PH79_9APIC</name>
<dbReference type="Gene3D" id="1.10.287.110">
    <property type="entry name" value="DnaJ domain"/>
    <property type="match status" value="1"/>
</dbReference>
<feature type="domain" description="J" evidence="3">
    <location>
        <begin position="177"/>
        <end position="241"/>
    </location>
</feature>
<dbReference type="PROSITE" id="PS50076">
    <property type="entry name" value="DNAJ_2"/>
    <property type="match status" value="1"/>
</dbReference>
<dbReference type="FunFam" id="3.10.110.10:FF:000026">
    <property type="entry name" value="Ubiquitin-conjugating enzyme E2 variant"/>
    <property type="match status" value="1"/>
</dbReference>
<dbReference type="AlphaFoldDB" id="A0AAD9PH79"/>
<keyword evidence="1" id="KW-0833">Ubl conjugation pathway</keyword>
<dbReference type="RefSeq" id="XP_067801902.1">
    <property type="nucleotide sequence ID" value="XM_067948371.1"/>
</dbReference>
<dbReference type="PANTHER" id="PTHR46620">
    <property type="entry name" value="J DOMAIN-CONTAINING PROTEIN SPF31"/>
    <property type="match status" value="1"/>
</dbReference>
<feature type="domain" description="UBC core" evidence="4">
    <location>
        <begin position="7"/>
        <end position="168"/>
    </location>
</feature>
<dbReference type="SUPFAM" id="SSF46565">
    <property type="entry name" value="Chaperone J-domain"/>
    <property type="match status" value="1"/>
</dbReference>
<evidence type="ECO:0000259" key="4">
    <source>
        <dbReference type="PROSITE" id="PS50127"/>
    </source>
</evidence>
<dbReference type="Proteomes" id="UP001214638">
    <property type="component" value="Unassembled WGS sequence"/>
</dbReference>
<evidence type="ECO:0000256" key="2">
    <source>
        <dbReference type="SAM" id="Coils"/>
    </source>
</evidence>